<evidence type="ECO:0000313" key="2">
    <source>
        <dbReference type="Proteomes" id="UP000006055"/>
    </source>
</evidence>
<keyword evidence="2" id="KW-1185">Reference proteome</keyword>
<dbReference type="HOGENOM" id="CLU_3134942_0_0_7"/>
<evidence type="ECO:0000313" key="1">
    <source>
        <dbReference type="EMBL" id="AFM22821.1"/>
    </source>
</evidence>
<reference evidence="1" key="1">
    <citation type="submission" date="2012-06" db="EMBL/GenBank/DDBJ databases">
        <title>Complete sequence of chromosome of Desulfomonile tiedjei DSM 6799.</title>
        <authorList>
            <consortium name="US DOE Joint Genome Institute (JGI-PGF)"/>
            <person name="Lucas S."/>
            <person name="Copeland A."/>
            <person name="Lapidus A."/>
            <person name="Glavina del Rio T."/>
            <person name="Dalin E."/>
            <person name="Tice H."/>
            <person name="Bruce D."/>
            <person name="Goodwin L."/>
            <person name="Pitluck S."/>
            <person name="Peters L."/>
            <person name="Ovchinnikova G."/>
            <person name="Zeytun A."/>
            <person name="Lu M."/>
            <person name="Kyrpides N."/>
            <person name="Mavromatis K."/>
            <person name="Ivanova N."/>
            <person name="Brettin T."/>
            <person name="Detter J.C."/>
            <person name="Han C."/>
            <person name="Larimer F."/>
            <person name="Land M."/>
            <person name="Hauser L."/>
            <person name="Markowitz V."/>
            <person name="Cheng J.-F."/>
            <person name="Hugenholtz P."/>
            <person name="Woyke T."/>
            <person name="Wu D."/>
            <person name="Spring S."/>
            <person name="Schroeder M."/>
            <person name="Brambilla E."/>
            <person name="Klenk H.-P."/>
            <person name="Eisen J.A."/>
        </authorList>
    </citation>
    <scope>NUCLEOTIDE SEQUENCE</scope>
    <source>
        <strain evidence="1">DSM 6799</strain>
    </source>
</reference>
<dbReference type="EMBL" id="CP003360">
    <property type="protein sequence ID" value="AFM22821.1"/>
    <property type="molecule type" value="Genomic_DNA"/>
</dbReference>
<sequence length="49" mass="5490">METIAEYKDSRMTVTNENSMIVFIASRINARLRIEVLVGVGLRAGTYSI</sequence>
<dbReference type="STRING" id="706587.Desti_0072"/>
<dbReference type="AlphaFoldDB" id="I4BZT0"/>
<accession>I4BZT0</accession>
<name>I4BZT0_DESTA</name>
<proteinExistence type="predicted"/>
<dbReference type="Proteomes" id="UP000006055">
    <property type="component" value="Chromosome"/>
</dbReference>
<gene>
    <name evidence="1" type="ordered locus">Desti_0072</name>
</gene>
<protein>
    <submittedName>
        <fullName evidence="1">Uncharacterized protein</fullName>
    </submittedName>
</protein>
<organism evidence="1 2">
    <name type="scientific">Desulfomonile tiedjei (strain ATCC 49306 / DSM 6799 / DCB-1)</name>
    <dbReference type="NCBI Taxonomy" id="706587"/>
    <lineage>
        <taxon>Bacteria</taxon>
        <taxon>Pseudomonadati</taxon>
        <taxon>Thermodesulfobacteriota</taxon>
        <taxon>Desulfomonilia</taxon>
        <taxon>Desulfomonilales</taxon>
        <taxon>Desulfomonilaceae</taxon>
        <taxon>Desulfomonile</taxon>
    </lineage>
</organism>
<dbReference type="KEGG" id="dti:Desti_0072"/>